<evidence type="ECO:0000313" key="2">
    <source>
        <dbReference type="EMBL" id="PCI78074.1"/>
    </source>
</evidence>
<feature type="domain" description="FAD dependent oxidoreductase" evidence="1">
    <location>
        <begin position="4"/>
        <end position="160"/>
    </location>
</feature>
<comment type="caution">
    <text evidence="2">The sequence shown here is derived from an EMBL/GenBank/DDBJ whole genome shotgun (WGS) entry which is preliminary data.</text>
</comment>
<evidence type="ECO:0000313" key="3">
    <source>
        <dbReference type="Proteomes" id="UP000218775"/>
    </source>
</evidence>
<dbReference type="Gene3D" id="3.30.9.10">
    <property type="entry name" value="D-Amino Acid Oxidase, subunit A, domain 2"/>
    <property type="match status" value="1"/>
</dbReference>
<name>A0A2A4X6E4_UNCAE</name>
<dbReference type="EMBL" id="NVUK01000009">
    <property type="protein sequence ID" value="PCI78074.1"/>
    <property type="molecule type" value="Genomic_DNA"/>
</dbReference>
<evidence type="ECO:0000259" key="1">
    <source>
        <dbReference type="Pfam" id="PF01266"/>
    </source>
</evidence>
<gene>
    <name evidence="2" type="ORF">COB21_01955</name>
</gene>
<feature type="non-terminal residue" evidence="2">
    <location>
        <position position="162"/>
    </location>
</feature>
<organism evidence="2 3">
    <name type="scientific">Aerophobetes bacterium</name>
    <dbReference type="NCBI Taxonomy" id="2030807"/>
    <lineage>
        <taxon>Bacteria</taxon>
        <taxon>Candidatus Aerophobota</taxon>
    </lineage>
</organism>
<dbReference type="InterPro" id="IPR006076">
    <property type="entry name" value="FAD-dep_OxRdtase"/>
</dbReference>
<dbReference type="InterPro" id="IPR036188">
    <property type="entry name" value="FAD/NAD-bd_sf"/>
</dbReference>
<dbReference type="SUPFAM" id="SSF51905">
    <property type="entry name" value="FAD/NAD(P)-binding domain"/>
    <property type="match status" value="1"/>
</dbReference>
<dbReference type="Proteomes" id="UP000218775">
    <property type="component" value="Unassembled WGS sequence"/>
</dbReference>
<dbReference type="Gene3D" id="3.50.50.60">
    <property type="entry name" value="FAD/NAD(P)-binding domain"/>
    <property type="match status" value="1"/>
</dbReference>
<proteinExistence type="predicted"/>
<reference evidence="3" key="1">
    <citation type="submission" date="2017-08" db="EMBL/GenBank/DDBJ databases">
        <title>A dynamic microbial community with high functional redundancy inhabits the cold, oxic subseafloor aquifer.</title>
        <authorList>
            <person name="Tully B.J."/>
            <person name="Wheat C.G."/>
            <person name="Glazer B.T."/>
            <person name="Huber J.A."/>
        </authorList>
    </citation>
    <scope>NUCLEOTIDE SEQUENCE [LARGE SCALE GENOMIC DNA]</scope>
</reference>
<dbReference type="Pfam" id="PF01266">
    <property type="entry name" value="DAO"/>
    <property type="match status" value="1"/>
</dbReference>
<dbReference type="AlphaFoldDB" id="A0A2A4X6E4"/>
<sequence>MSKIHVIGAGLSGMAAAYFCKKQLSNRVYLYDPGDKKGASFVGAGLLHPFVGPKALLSEKGMESMEVTALLLEVAKQAQQQDNREKIILGRGLYRLAMNEFQKNMLDRWCRRYGSYVEKVDSTTLDKQGTLKNVLGVYKIKEGRSINMELYLEGLKNAFLDS</sequence>
<protein>
    <recommendedName>
        <fullName evidence="1">FAD dependent oxidoreductase domain-containing protein</fullName>
    </recommendedName>
</protein>
<accession>A0A2A4X6E4</accession>